<feature type="repeat" description="PPR" evidence="3">
    <location>
        <begin position="534"/>
        <end position="568"/>
    </location>
</feature>
<feature type="repeat" description="PPR" evidence="3">
    <location>
        <begin position="395"/>
        <end position="429"/>
    </location>
</feature>
<accession>A0A843U6F7</accession>
<comment type="similarity">
    <text evidence="1">Belongs to the PPR family. P subfamily.</text>
</comment>
<dbReference type="EMBL" id="NMUH01000269">
    <property type="protein sequence ID" value="MQL75879.1"/>
    <property type="molecule type" value="Genomic_DNA"/>
</dbReference>
<gene>
    <name evidence="5" type="ORF">Taro_008262</name>
</gene>
<evidence type="ECO:0000256" key="2">
    <source>
        <dbReference type="ARBA" id="ARBA00022737"/>
    </source>
</evidence>
<name>A0A843U6F7_COLES</name>
<dbReference type="Gene3D" id="1.25.40.10">
    <property type="entry name" value="Tetratricopeptide repeat domain"/>
    <property type="match status" value="6"/>
</dbReference>
<dbReference type="Pfam" id="PF01535">
    <property type="entry name" value="PPR"/>
    <property type="match status" value="3"/>
</dbReference>
<dbReference type="Proteomes" id="UP000652761">
    <property type="component" value="Unassembled WGS sequence"/>
</dbReference>
<feature type="repeat" description="PPR" evidence="3">
    <location>
        <begin position="604"/>
        <end position="638"/>
    </location>
</feature>
<feature type="repeat" description="PPR" evidence="3">
    <location>
        <begin position="360"/>
        <end position="394"/>
    </location>
</feature>
<evidence type="ECO:0000313" key="6">
    <source>
        <dbReference type="Proteomes" id="UP000652761"/>
    </source>
</evidence>
<dbReference type="NCBIfam" id="TIGR00756">
    <property type="entry name" value="PPR"/>
    <property type="match status" value="10"/>
</dbReference>
<dbReference type="InterPro" id="IPR002885">
    <property type="entry name" value="PPR_rpt"/>
</dbReference>
<feature type="repeat" description="PPR" evidence="3">
    <location>
        <begin position="674"/>
        <end position="708"/>
    </location>
</feature>
<dbReference type="OrthoDB" id="185373at2759"/>
<feature type="repeat" description="PPR" evidence="3">
    <location>
        <begin position="639"/>
        <end position="673"/>
    </location>
</feature>
<keyword evidence="6" id="KW-1185">Reference proteome</keyword>
<organism evidence="5 6">
    <name type="scientific">Colocasia esculenta</name>
    <name type="common">Wild taro</name>
    <name type="synonym">Arum esculentum</name>
    <dbReference type="NCBI Taxonomy" id="4460"/>
    <lineage>
        <taxon>Eukaryota</taxon>
        <taxon>Viridiplantae</taxon>
        <taxon>Streptophyta</taxon>
        <taxon>Embryophyta</taxon>
        <taxon>Tracheophyta</taxon>
        <taxon>Spermatophyta</taxon>
        <taxon>Magnoliopsida</taxon>
        <taxon>Liliopsida</taxon>
        <taxon>Araceae</taxon>
        <taxon>Aroideae</taxon>
        <taxon>Colocasieae</taxon>
        <taxon>Colocasia</taxon>
    </lineage>
</organism>
<feature type="region of interest" description="Disordered" evidence="4">
    <location>
        <begin position="1"/>
        <end position="20"/>
    </location>
</feature>
<comment type="caution">
    <text evidence="5">The sequence shown here is derived from an EMBL/GenBank/DDBJ whole genome shotgun (WGS) entry which is preliminary data.</text>
</comment>
<dbReference type="AlphaFoldDB" id="A0A843U6F7"/>
<feature type="repeat" description="PPR" evidence="3">
    <location>
        <begin position="744"/>
        <end position="778"/>
    </location>
</feature>
<reference evidence="5" key="1">
    <citation type="submission" date="2017-07" db="EMBL/GenBank/DDBJ databases">
        <title>Taro Niue Genome Assembly and Annotation.</title>
        <authorList>
            <person name="Atibalentja N."/>
            <person name="Keating K."/>
            <person name="Fields C.J."/>
        </authorList>
    </citation>
    <scope>NUCLEOTIDE SEQUENCE</scope>
    <source>
        <strain evidence="5">Niue_2</strain>
        <tissue evidence="5">Leaf</tissue>
    </source>
</reference>
<feature type="non-terminal residue" evidence="5">
    <location>
        <position position="1"/>
    </location>
</feature>
<evidence type="ECO:0000256" key="3">
    <source>
        <dbReference type="PROSITE-ProRule" id="PRU00708"/>
    </source>
</evidence>
<feature type="repeat" description="PPR" evidence="3">
    <location>
        <begin position="325"/>
        <end position="359"/>
    </location>
</feature>
<protein>
    <recommendedName>
        <fullName evidence="7">Pentatricopeptide repeat-containing protein</fullName>
    </recommendedName>
</protein>
<evidence type="ECO:0000256" key="4">
    <source>
        <dbReference type="SAM" id="MobiDB-lite"/>
    </source>
</evidence>
<keyword evidence="2" id="KW-0677">Repeat</keyword>
<dbReference type="InterPro" id="IPR011990">
    <property type="entry name" value="TPR-like_helical_dom_sf"/>
</dbReference>
<feature type="repeat" description="PPR" evidence="3">
    <location>
        <begin position="255"/>
        <end position="289"/>
    </location>
</feature>
<feature type="repeat" description="PPR" evidence="3">
    <location>
        <begin position="499"/>
        <end position="533"/>
    </location>
</feature>
<evidence type="ECO:0000256" key="1">
    <source>
        <dbReference type="ARBA" id="ARBA00007626"/>
    </source>
</evidence>
<dbReference type="SUPFAM" id="SSF48452">
    <property type="entry name" value="TPR-like"/>
    <property type="match status" value="1"/>
</dbReference>
<dbReference type="Pfam" id="PF12854">
    <property type="entry name" value="PPR_1"/>
    <property type="match status" value="1"/>
</dbReference>
<evidence type="ECO:0000313" key="5">
    <source>
        <dbReference type="EMBL" id="MQL75879.1"/>
    </source>
</evidence>
<dbReference type="Pfam" id="PF13041">
    <property type="entry name" value="PPR_2"/>
    <property type="match status" value="4"/>
</dbReference>
<feature type="repeat" description="PPR" evidence="3">
    <location>
        <begin position="220"/>
        <end position="254"/>
    </location>
</feature>
<dbReference type="PANTHER" id="PTHR47938:SF35">
    <property type="entry name" value="PENTATRICOPEPTIDE REPEAT-CONTAINING PROTEIN 4, MITOCHONDRIAL-RELATED"/>
    <property type="match status" value="1"/>
</dbReference>
<feature type="repeat" description="PPR" evidence="3">
    <location>
        <begin position="569"/>
        <end position="603"/>
    </location>
</feature>
<dbReference type="GO" id="GO:0003729">
    <property type="term" value="F:mRNA binding"/>
    <property type="evidence" value="ECO:0007669"/>
    <property type="project" value="TreeGrafter"/>
</dbReference>
<sequence>LCRRKREIAPQPRAAGGATPELCERRQCRRRRPDHRRPSMVGAAFRCASFSADLRPLSKTLLAARSAPLSTCLSSASDPLLEQFVPWRVLPPPPPLPIHHRREVFVGLSRAVKTPGWLPALRGLSLGFQAHHLAGVLESIPARGAAVGFLGYVLPDTSVGVVRCCCVAARLLLVADPGGDGSRKPLAEEVVALVIRRMGSAEGRKLSDLVFADGALSPADYSSLSLLLGAFLRCGMAAEAVEVLGRIRSRGLRPNLRTMGCLIKLLFRRCELGDIWKVFREMIHRGPLPSVRSFNEVILGFCLRGDVRVGESLLEVMHRFQRQPDACSFNIVIKAHCLYGQSSDAFRLYQMMQEAGCPPNVKTFNILIHALCREGRMVDARRLFDEMLERGVDSNTITYNVLMDGYVKAGQIDKACSAFREMMARGMSPDCYTFNILVAGHLKFRWEEGERLMSSVLNAEEFSMDSMLDFVISGCCWEGQLDKAREHLEQALEEGKTPSIIAFNAVIAAYSKAGLEEEAFELYHVMRMAGIEPSAPTCNYLLMCLCDKGRMCEARDLANKMLERGFRINKSTFTILVDGSFRIGDVQGACGIWEDMRRHGVLPDVIAFSAYINGLCRAGYMDKAYDAFYEMRQRQLIPNNFVYNSLINGLVQDGNLADAWNLEREMMEGGLAPDVVTRNIIIKGLCKEKLIHKANDMFLGMYSCGLVPDVVTYNTLIGAYCRMHDINSAWNAIRKMTSEGCDPDITTYNIWIHGLSIGHKMNQAMRSIDDLLSRGIIPNTVTYNTLMNGICTEVRHNRGWLIGP</sequence>
<feature type="repeat" description="PPR" evidence="3">
    <location>
        <begin position="709"/>
        <end position="743"/>
    </location>
</feature>
<proteinExistence type="inferred from homology"/>
<dbReference type="PANTHER" id="PTHR47938">
    <property type="entry name" value="RESPIRATORY COMPLEX I CHAPERONE (CIA84), PUTATIVE (AFU_ORTHOLOGUE AFUA_2G06020)-RELATED"/>
    <property type="match status" value="1"/>
</dbReference>
<dbReference type="PROSITE" id="PS51375">
    <property type="entry name" value="PPR"/>
    <property type="match status" value="13"/>
</dbReference>
<evidence type="ECO:0008006" key="7">
    <source>
        <dbReference type="Google" id="ProtNLM"/>
    </source>
</evidence>